<name>A0ABP0J9S5_9DINO</name>
<keyword evidence="3" id="KW-1185">Reference proteome</keyword>
<gene>
    <name evidence="2" type="ORF">CCMP2556_LOCUS10332</name>
</gene>
<evidence type="ECO:0000256" key="1">
    <source>
        <dbReference type="SAM" id="MobiDB-lite"/>
    </source>
</evidence>
<reference evidence="2 3" key="1">
    <citation type="submission" date="2024-02" db="EMBL/GenBank/DDBJ databases">
        <authorList>
            <person name="Chen Y."/>
            <person name="Shah S."/>
            <person name="Dougan E. K."/>
            <person name="Thang M."/>
            <person name="Chan C."/>
        </authorList>
    </citation>
    <scope>NUCLEOTIDE SEQUENCE [LARGE SCALE GENOMIC DNA]</scope>
</reference>
<organism evidence="2 3">
    <name type="scientific">Durusdinium trenchii</name>
    <dbReference type="NCBI Taxonomy" id="1381693"/>
    <lineage>
        <taxon>Eukaryota</taxon>
        <taxon>Sar</taxon>
        <taxon>Alveolata</taxon>
        <taxon>Dinophyceae</taxon>
        <taxon>Suessiales</taxon>
        <taxon>Symbiodiniaceae</taxon>
        <taxon>Durusdinium</taxon>
    </lineage>
</organism>
<evidence type="ECO:0000313" key="3">
    <source>
        <dbReference type="Proteomes" id="UP001642484"/>
    </source>
</evidence>
<feature type="compositionally biased region" description="Basic and acidic residues" evidence="1">
    <location>
        <begin position="209"/>
        <end position="227"/>
    </location>
</feature>
<comment type="caution">
    <text evidence="2">The sequence shown here is derived from an EMBL/GenBank/DDBJ whole genome shotgun (WGS) entry which is preliminary data.</text>
</comment>
<dbReference type="EMBL" id="CAXAMN010004806">
    <property type="protein sequence ID" value="CAK9011093.1"/>
    <property type="molecule type" value="Genomic_DNA"/>
</dbReference>
<proteinExistence type="predicted"/>
<dbReference type="Proteomes" id="UP001642484">
    <property type="component" value="Unassembled WGS sequence"/>
</dbReference>
<accession>A0ABP0J9S5</accession>
<feature type="non-terminal residue" evidence="2">
    <location>
        <position position="1"/>
    </location>
</feature>
<feature type="compositionally biased region" description="Basic and acidic residues" evidence="1">
    <location>
        <begin position="183"/>
        <end position="195"/>
    </location>
</feature>
<sequence>GLVAPSAKDKHDILKAFTTSLRAKVKHMPKFSIHLESYPAKPENLPQELYNAAYSEEAPSEKGVTMMGVQAHVVPYRDTHTLVRSAKPTGNSAVSPDAFCMQLMHAFSKMMHGQGGSQDSLPGFEVFSGKRKNKALADAVAPTGASAGPKLALEDQKAENNSQEEKPANEQDQKGEMFSLSLPEEKKPADPKDQLDAMVGTFQARGKARKIEAEKEKNNHANEDPPKAKAKAQPKAKGKAACKKVAKTAVKQSPPKTPKGTSCKKGSPQSSEKQPSAEKQKAPAAGQTFHWRGGKVHRSDRSSCWRVFLRAGDRNDKKVAFKEDCQAAFVRALRMIEESQ</sequence>
<feature type="compositionally biased region" description="Basic and acidic residues" evidence="1">
    <location>
        <begin position="152"/>
        <end position="175"/>
    </location>
</feature>
<feature type="compositionally biased region" description="Basic residues" evidence="1">
    <location>
        <begin position="228"/>
        <end position="246"/>
    </location>
</feature>
<feature type="region of interest" description="Disordered" evidence="1">
    <location>
        <begin position="138"/>
        <end position="297"/>
    </location>
</feature>
<evidence type="ECO:0000313" key="2">
    <source>
        <dbReference type="EMBL" id="CAK9011093.1"/>
    </source>
</evidence>
<protein>
    <submittedName>
        <fullName evidence="2">Uncharacterized protein</fullName>
    </submittedName>
</protein>